<evidence type="ECO:0000313" key="2">
    <source>
        <dbReference type="EMBL" id="MBK5897763.1"/>
    </source>
</evidence>
<dbReference type="Proteomes" id="UP000604730">
    <property type="component" value="Unassembled WGS sequence"/>
</dbReference>
<evidence type="ECO:0000313" key="3">
    <source>
        <dbReference type="Proteomes" id="UP000604730"/>
    </source>
</evidence>
<dbReference type="EMBL" id="JAEPRJ010000001">
    <property type="protein sequence ID" value="MBK5897763.1"/>
    <property type="molecule type" value="Genomic_DNA"/>
</dbReference>
<gene>
    <name evidence="2" type="ORF">JJN12_08235</name>
</gene>
<organism evidence="2 3">
    <name type="scientific">Catonella massiliensis</name>
    <dbReference type="NCBI Taxonomy" id="2799636"/>
    <lineage>
        <taxon>Bacteria</taxon>
        <taxon>Bacillati</taxon>
        <taxon>Bacillota</taxon>
        <taxon>Clostridia</taxon>
        <taxon>Lachnospirales</taxon>
        <taxon>Lachnospiraceae</taxon>
        <taxon>Catonella</taxon>
    </lineage>
</organism>
<keyword evidence="1" id="KW-0472">Membrane</keyword>
<keyword evidence="1" id="KW-0812">Transmembrane</keyword>
<dbReference type="RefSeq" id="WP_208429227.1">
    <property type="nucleotide sequence ID" value="NZ_JAEPRJ010000001.1"/>
</dbReference>
<evidence type="ECO:0000256" key="1">
    <source>
        <dbReference type="SAM" id="Phobius"/>
    </source>
</evidence>
<keyword evidence="3" id="KW-1185">Reference proteome</keyword>
<reference evidence="2 3" key="1">
    <citation type="submission" date="2021-01" db="EMBL/GenBank/DDBJ databases">
        <title>Isolation and description of Catonella massiliensis sp. nov., a novel Catonella species, isolated from a stable periodontitis subject.</title>
        <authorList>
            <person name="Antezack A."/>
            <person name="Boxberger M."/>
            <person name="La Scola B."/>
            <person name="Monnet-Corti V."/>
        </authorList>
    </citation>
    <scope>NUCLEOTIDE SEQUENCE [LARGE SCALE GENOMIC DNA]</scope>
    <source>
        <strain evidence="2 3">Marseille-Q4567</strain>
    </source>
</reference>
<protein>
    <submittedName>
        <fullName evidence="2">Uncharacterized protein</fullName>
    </submittedName>
</protein>
<proteinExistence type="predicted"/>
<accession>A0ABS1J0U1</accession>
<keyword evidence="1" id="KW-1133">Transmembrane helix</keyword>
<name>A0ABS1J0U1_9FIRM</name>
<feature type="transmembrane region" description="Helical" evidence="1">
    <location>
        <begin position="20"/>
        <end position="42"/>
    </location>
</feature>
<comment type="caution">
    <text evidence="2">The sequence shown here is derived from an EMBL/GenBank/DDBJ whole genome shotgun (WGS) entry which is preliminary data.</text>
</comment>
<sequence>MSEFENSDEKAYRSMNFIGIVNISLGIVMVVVSAVCGAFIIAGGAKLLKDKKGITF</sequence>